<sequence>MEYTVEISGYIIILLISLYYIMYLYYVFFIFMEDMDKHTNTFSEEGRIHQVEYAIKSISSAGPAIGIKCIDGVVLLGKTTDDDLSLTQDEKIYQINDNTVAIVSGLYADSNLLVNYARVVAQEYLMKYDVDMSPRQIAMALCKIKQKYTQGGGMRPFGVSFLFAGWNEKGEYGLYSTDPSGTLFDYTACAFGEGDKLILPVLNEHKEESSISEGIQLAFKGIATVAEGRKVLPHTITCAVVTKVNGKNTIKLISQKDITECLQNTREVPK</sequence>
<name>H8ZFN9_NEMA1</name>
<protein>
    <recommendedName>
        <fullName evidence="4">Proteasome alpha-type subunits domain-containing protein</fullName>
    </recommendedName>
</protein>
<dbReference type="AlphaFoldDB" id="H8ZFN9"/>
<feature type="domain" description="Proteasome alpha-type subunits" evidence="4">
    <location>
        <begin position="35"/>
        <end position="57"/>
    </location>
</feature>
<keyword evidence="3" id="KW-1133">Transmembrane helix</keyword>
<organism evidence="5">
    <name type="scientific">Nematocida ausubeli (strain ATCC PRA-371 / ERTm2)</name>
    <name type="common">Nematode killer fungus</name>
    <dbReference type="NCBI Taxonomy" id="1913371"/>
    <lineage>
        <taxon>Eukaryota</taxon>
        <taxon>Fungi</taxon>
        <taxon>Fungi incertae sedis</taxon>
        <taxon>Microsporidia</taxon>
        <taxon>Nematocida</taxon>
    </lineage>
</organism>
<evidence type="ECO:0000256" key="3">
    <source>
        <dbReference type="SAM" id="Phobius"/>
    </source>
</evidence>
<dbReference type="Proteomes" id="UP000005622">
    <property type="component" value="Unassembled WGS sequence"/>
</dbReference>
<proteinExistence type="inferred from homology"/>
<comment type="similarity">
    <text evidence="2">Belongs to the peptidase T1A family.</text>
</comment>
<dbReference type="STRING" id="944018.H8ZFN9"/>
<dbReference type="Gene3D" id="3.60.20.10">
    <property type="entry name" value="Glutamine Phosphoribosylpyrophosphate, subunit 1, domain 1"/>
    <property type="match status" value="1"/>
</dbReference>
<accession>H8ZFN9</accession>
<dbReference type="EMBL" id="JH604640">
    <property type="protein sequence ID" value="EHY64600.1"/>
    <property type="molecule type" value="Genomic_DNA"/>
</dbReference>
<evidence type="ECO:0000256" key="1">
    <source>
        <dbReference type="ARBA" id="ARBA00022942"/>
    </source>
</evidence>
<dbReference type="InterPro" id="IPR023332">
    <property type="entry name" value="Proteasome_alpha-type"/>
</dbReference>
<dbReference type="PROSITE" id="PS51475">
    <property type="entry name" value="PROTEASOME_ALPHA_2"/>
    <property type="match status" value="1"/>
</dbReference>
<feature type="transmembrane region" description="Helical" evidence="3">
    <location>
        <begin position="7"/>
        <end position="32"/>
    </location>
</feature>
<dbReference type="GO" id="GO:0006511">
    <property type="term" value="P:ubiquitin-dependent protein catabolic process"/>
    <property type="evidence" value="ECO:0007669"/>
    <property type="project" value="InterPro"/>
</dbReference>
<reference evidence="5" key="1">
    <citation type="submission" date="2011-03" db="EMBL/GenBank/DDBJ databases">
        <title>The Genome Sequence of Nematocida sp1 strain ERTm2.</title>
        <authorList>
            <consortium name="The Broad Institute Genome Sequencing Platform"/>
            <consortium name="The Broad Institute Genome Sequencing Center for Infectious Disease"/>
            <person name="Cuomo C."/>
            <person name="Troemel E."/>
            <person name="Young S.K."/>
            <person name="Zeng Q."/>
            <person name="Gargeya S."/>
            <person name="Fitzgerald M."/>
            <person name="Haas B."/>
            <person name="Abouelleil A."/>
            <person name="Alvarado L."/>
            <person name="Arachchi H.M."/>
            <person name="Berlin A."/>
            <person name="Brown A."/>
            <person name="Chapman S.B."/>
            <person name="Chen Z."/>
            <person name="Dunbar C."/>
            <person name="Freedman E."/>
            <person name="Gearin G."/>
            <person name="Gellesch M."/>
            <person name="Goldberg J."/>
            <person name="Griggs A."/>
            <person name="Gujja S."/>
            <person name="Heilman E.R."/>
            <person name="Heiman D."/>
            <person name="Howarth C."/>
            <person name="Larson L."/>
            <person name="Lui A."/>
            <person name="MacDonald P.J.P."/>
            <person name="Mehta T."/>
            <person name="Montmayeur A."/>
            <person name="Murphy C."/>
            <person name="Neiman D."/>
            <person name="Pearson M."/>
            <person name="Priest M."/>
            <person name="Roberts A."/>
            <person name="Saif S."/>
            <person name="Shea T."/>
            <person name="Shenoy N."/>
            <person name="Sisk P."/>
            <person name="Stolte C."/>
            <person name="Sykes S."/>
            <person name="White J."/>
            <person name="Yandava C."/>
            <person name="Wortman J."/>
            <person name="Nusbaum C."/>
            <person name="Birren B."/>
        </authorList>
    </citation>
    <scope>NUCLEOTIDE SEQUENCE</scope>
    <source>
        <strain evidence="5">ERTm2</strain>
    </source>
</reference>
<dbReference type="GO" id="GO:0019773">
    <property type="term" value="C:proteasome core complex, alpha-subunit complex"/>
    <property type="evidence" value="ECO:0007669"/>
    <property type="project" value="UniProtKB-UniRule"/>
</dbReference>
<dbReference type="InterPro" id="IPR050115">
    <property type="entry name" value="Proteasome_alpha"/>
</dbReference>
<dbReference type="Pfam" id="PF00227">
    <property type="entry name" value="Proteasome"/>
    <property type="match status" value="1"/>
</dbReference>
<dbReference type="Pfam" id="PF10584">
    <property type="entry name" value="Proteasome_A_N"/>
    <property type="match status" value="1"/>
</dbReference>
<gene>
    <name evidence="5" type="ORF">NERG_02410</name>
</gene>
<evidence type="ECO:0000259" key="4">
    <source>
        <dbReference type="SMART" id="SM00948"/>
    </source>
</evidence>
<evidence type="ECO:0000313" key="5">
    <source>
        <dbReference type="EMBL" id="EHY64600.1"/>
    </source>
</evidence>
<evidence type="ECO:0000256" key="2">
    <source>
        <dbReference type="PROSITE-ProRule" id="PRU00808"/>
    </source>
</evidence>
<dbReference type="PANTHER" id="PTHR11599">
    <property type="entry name" value="PROTEASOME SUBUNIT ALPHA/BETA"/>
    <property type="match status" value="1"/>
</dbReference>
<keyword evidence="3" id="KW-0472">Membrane</keyword>
<dbReference type="InterPro" id="IPR029055">
    <property type="entry name" value="Ntn_hydrolases_N"/>
</dbReference>
<dbReference type="SMART" id="SM00948">
    <property type="entry name" value="Proteasome_A_N"/>
    <property type="match status" value="1"/>
</dbReference>
<keyword evidence="1 2" id="KW-0647">Proteasome</keyword>
<keyword evidence="3" id="KW-0812">Transmembrane</keyword>
<dbReference type="InterPro" id="IPR001353">
    <property type="entry name" value="Proteasome_sua/b"/>
</dbReference>
<dbReference type="InterPro" id="IPR000426">
    <property type="entry name" value="Proteasome_asu_N"/>
</dbReference>
<dbReference type="HOGENOM" id="CLU_035750_4_3_1"/>
<dbReference type="SUPFAM" id="SSF56235">
    <property type="entry name" value="N-terminal nucleophile aminohydrolases (Ntn hydrolases)"/>
    <property type="match status" value="1"/>
</dbReference>